<feature type="transmembrane region" description="Helical" evidence="6">
    <location>
        <begin position="110"/>
        <end position="132"/>
    </location>
</feature>
<dbReference type="RefSeq" id="WP_381489750.1">
    <property type="nucleotide sequence ID" value="NZ_JBHTIK010000005.1"/>
</dbReference>
<evidence type="ECO:0000256" key="1">
    <source>
        <dbReference type="ARBA" id="ARBA00004141"/>
    </source>
</evidence>
<comment type="subcellular location">
    <subcellularLocation>
        <location evidence="1">Membrane</location>
        <topology evidence="1">Multi-pass membrane protein</topology>
    </subcellularLocation>
</comment>
<dbReference type="PROSITE" id="PS50850">
    <property type="entry name" value="MFS"/>
    <property type="match status" value="1"/>
</dbReference>
<evidence type="ECO:0000256" key="3">
    <source>
        <dbReference type="ARBA" id="ARBA00022692"/>
    </source>
</evidence>
<evidence type="ECO:0000313" key="9">
    <source>
        <dbReference type="Proteomes" id="UP001597124"/>
    </source>
</evidence>
<comment type="caution">
    <text evidence="8">The sequence shown here is derived from an EMBL/GenBank/DDBJ whole genome shotgun (WGS) entry which is preliminary data.</text>
</comment>
<dbReference type="PANTHER" id="PTHR23505:SF79">
    <property type="entry name" value="PROTEIN SPINSTER"/>
    <property type="match status" value="1"/>
</dbReference>
<dbReference type="InterPro" id="IPR036259">
    <property type="entry name" value="MFS_trans_sf"/>
</dbReference>
<feature type="transmembrane region" description="Helical" evidence="6">
    <location>
        <begin position="144"/>
        <end position="167"/>
    </location>
</feature>
<keyword evidence="3 6" id="KW-0812">Transmembrane</keyword>
<dbReference type="Pfam" id="PF07690">
    <property type="entry name" value="MFS_1"/>
    <property type="match status" value="1"/>
</dbReference>
<evidence type="ECO:0000313" key="8">
    <source>
        <dbReference type="EMBL" id="MFD0848642.1"/>
    </source>
</evidence>
<proteinExistence type="predicted"/>
<dbReference type="Gene3D" id="1.20.1250.20">
    <property type="entry name" value="MFS general substrate transporter like domains"/>
    <property type="match status" value="2"/>
</dbReference>
<protein>
    <submittedName>
        <fullName evidence="8">MFS transporter</fullName>
    </submittedName>
</protein>
<dbReference type="Proteomes" id="UP001597124">
    <property type="component" value="Unassembled WGS sequence"/>
</dbReference>
<dbReference type="InterPro" id="IPR044770">
    <property type="entry name" value="MFS_spinster-like"/>
</dbReference>
<feature type="transmembrane region" description="Helical" evidence="6">
    <location>
        <begin position="281"/>
        <end position="300"/>
    </location>
</feature>
<feature type="transmembrane region" description="Helical" evidence="6">
    <location>
        <begin position="20"/>
        <end position="41"/>
    </location>
</feature>
<feature type="domain" description="Major facilitator superfamily (MFS) profile" evidence="7">
    <location>
        <begin position="19"/>
        <end position="431"/>
    </location>
</feature>
<sequence length="451" mass="47767">MEIGRPEQQKAARMRRWFTIVILTVCYLLSVVDRQVIMLLIDPIRASLSLNDVEIALVTGFSFSLFYTIMGIPMGWLADRTNRRTLIAVGLLLWSLATAMSGLSRSIAQLFLSRTAVAVGEASLSPAAYSIITDSFEVHERTRAGSVYFLGAALGPGLALLVGGALLHLFTGIGAVNLSGFGALEPWQLVLLTLALPGVLWAVVVLLFVTEPQRQSEKIVPGLAPDKGELGAALLLHRRLLFPFFGAVALFSLFGNGLLSWSATFFARNHGWLLAEAGGRLGLAITVCGAAGAIFAGWLGGRGVKNERGGDAILKTILILCVITVPLSVIATLVSNAWLSLFLISIVIFATIGVSSIAPIFVASLVAGSVRGRMVAIYLLVVGVVSVGGGPVVVSVFTEYVFGAPTALGKSIALLGLLSMPLTTFLVWRTLLAYRCEDATRITSAAIPPSC</sequence>
<evidence type="ECO:0000256" key="5">
    <source>
        <dbReference type="ARBA" id="ARBA00023136"/>
    </source>
</evidence>
<feature type="transmembrane region" description="Helical" evidence="6">
    <location>
        <begin position="187"/>
        <end position="209"/>
    </location>
</feature>
<feature type="transmembrane region" description="Helical" evidence="6">
    <location>
        <begin position="337"/>
        <end position="363"/>
    </location>
</feature>
<feature type="transmembrane region" description="Helical" evidence="6">
    <location>
        <begin position="53"/>
        <end position="78"/>
    </location>
</feature>
<feature type="transmembrane region" description="Helical" evidence="6">
    <location>
        <begin position="85"/>
        <end position="104"/>
    </location>
</feature>
<keyword evidence="4 6" id="KW-1133">Transmembrane helix</keyword>
<evidence type="ECO:0000256" key="6">
    <source>
        <dbReference type="SAM" id="Phobius"/>
    </source>
</evidence>
<accession>A0ABW3C555</accession>
<dbReference type="PANTHER" id="PTHR23505">
    <property type="entry name" value="SPINSTER"/>
    <property type="match status" value="1"/>
</dbReference>
<organism evidence="8 9">
    <name type="scientific">Sphingosinicella xenopeptidilytica</name>
    <dbReference type="NCBI Taxonomy" id="364098"/>
    <lineage>
        <taxon>Bacteria</taxon>
        <taxon>Pseudomonadati</taxon>
        <taxon>Pseudomonadota</taxon>
        <taxon>Alphaproteobacteria</taxon>
        <taxon>Sphingomonadales</taxon>
        <taxon>Sphingosinicellaceae</taxon>
        <taxon>Sphingosinicella</taxon>
    </lineage>
</organism>
<evidence type="ECO:0000256" key="4">
    <source>
        <dbReference type="ARBA" id="ARBA00022989"/>
    </source>
</evidence>
<gene>
    <name evidence="8" type="ORF">ACFQ00_09950</name>
</gene>
<evidence type="ECO:0000256" key="2">
    <source>
        <dbReference type="ARBA" id="ARBA00022448"/>
    </source>
</evidence>
<feature type="transmembrane region" description="Helical" evidence="6">
    <location>
        <begin position="375"/>
        <end position="397"/>
    </location>
</feature>
<evidence type="ECO:0000259" key="7">
    <source>
        <dbReference type="PROSITE" id="PS50850"/>
    </source>
</evidence>
<keyword evidence="5 6" id="KW-0472">Membrane</keyword>
<name>A0ABW3C555_SPHXN</name>
<reference evidence="9" key="1">
    <citation type="journal article" date="2019" name="Int. J. Syst. Evol. Microbiol.">
        <title>The Global Catalogue of Microorganisms (GCM) 10K type strain sequencing project: providing services to taxonomists for standard genome sequencing and annotation.</title>
        <authorList>
            <consortium name="The Broad Institute Genomics Platform"/>
            <consortium name="The Broad Institute Genome Sequencing Center for Infectious Disease"/>
            <person name="Wu L."/>
            <person name="Ma J."/>
        </authorList>
    </citation>
    <scope>NUCLEOTIDE SEQUENCE [LARGE SCALE GENOMIC DNA]</scope>
    <source>
        <strain evidence="9">CCUG 52537</strain>
    </source>
</reference>
<dbReference type="EMBL" id="JBHTIK010000005">
    <property type="protein sequence ID" value="MFD0848642.1"/>
    <property type="molecule type" value="Genomic_DNA"/>
</dbReference>
<feature type="transmembrane region" description="Helical" evidence="6">
    <location>
        <begin position="412"/>
        <end position="432"/>
    </location>
</feature>
<dbReference type="InterPro" id="IPR011701">
    <property type="entry name" value="MFS"/>
</dbReference>
<keyword evidence="9" id="KW-1185">Reference proteome</keyword>
<keyword evidence="2" id="KW-0813">Transport</keyword>
<feature type="transmembrane region" description="Helical" evidence="6">
    <location>
        <begin position="240"/>
        <end position="261"/>
    </location>
</feature>
<dbReference type="SUPFAM" id="SSF103473">
    <property type="entry name" value="MFS general substrate transporter"/>
    <property type="match status" value="1"/>
</dbReference>
<feature type="transmembrane region" description="Helical" evidence="6">
    <location>
        <begin position="312"/>
        <end position="331"/>
    </location>
</feature>
<dbReference type="InterPro" id="IPR020846">
    <property type="entry name" value="MFS_dom"/>
</dbReference>